<keyword evidence="5" id="KW-0964">Secreted</keyword>
<dbReference type="PROSITE" id="PS00785">
    <property type="entry name" value="5_NUCLEOTIDASE_1"/>
    <property type="match status" value="1"/>
</dbReference>
<evidence type="ECO:0000256" key="1">
    <source>
        <dbReference type="ARBA" id="ARBA00000815"/>
    </source>
</evidence>
<dbReference type="InterPro" id="IPR029052">
    <property type="entry name" value="Metallo-depent_PP-like"/>
</dbReference>
<evidence type="ECO:0000256" key="6">
    <source>
        <dbReference type="ARBA" id="ARBA00022656"/>
    </source>
</evidence>
<keyword evidence="4" id="KW-1201">Platelet aggregation inhibiting toxin</keyword>
<dbReference type="FunFam" id="3.90.780.10:FF:000004">
    <property type="entry name" value="UDP-sugar hydrolase, putative"/>
    <property type="match status" value="1"/>
</dbReference>
<sequence length="599" mass="65001">MAAPVCWLLVAAALGVVSADGADFTMTVLHTNDVHGRFEEIRPDGTRCPKTDAEKGLCVGGIARQKTLVDEVRKKEGNVLFLNTGDYYQGSLWYYLLGAEIVVKAVNYLKHDAMTLGNHEFDRGAEGMADLVRNSTVPILGCNVDFSGEPLLRDMPLRPSMTVTQGGHEVGLIGYVTPNTAFLSRPGKVRFTDEVECVRREAQKLRAQGVKVIIAMGHSGLPKDKEIAKAVPEVSLVVGGHTHTFLYSGPTTGGKISGNAPQGPYPVVVERADGTRCLVVQDFWLGKYMGYINVTWDERGEPLRWEGQPLLLDNTIRQDPDGLALLDQYRPVLESKRNDTVARTQVLLQGDKQATRFGESNLGNVVTEAFLKFLAQMTPRASGSWSSVAAAIANGGGFRAPISDESPGGAITFEDVVNVMPFGNTLVLLNVTGAQLKRVVEHGVALHDATGLISKGEFLQMAGMRVVYDISREPWDRVVSLRILCTACRVPVFEDVDPDKWYRIAAVSYIVNGGDNFDFSFVKPQDRLDTGYEDVDVFVNYLKAISPVTMGLDGRISFASAPGPATKPNHAGCPAPTALTALLLPALVQVAMLLQQSLL</sequence>
<dbReference type="GO" id="GO:0000166">
    <property type="term" value="F:nucleotide binding"/>
    <property type="evidence" value="ECO:0007669"/>
    <property type="project" value="UniProtKB-KW"/>
</dbReference>
<feature type="chain" id="PRO_5007229944" description="Cd73 ecto-5'-nucleotidase" evidence="12">
    <location>
        <begin position="20"/>
        <end position="599"/>
    </location>
</feature>
<comment type="subcellular location">
    <subcellularLocation>
        <location evidence="2">Secreted</location>
    </subcellularLocation>
</comment>
<organism evidence="15">
    <name type="scientific">Ixodes ricinus</name>
    <name type="common">Common tick</name>
    <name type="synonym">Acarus ricinus</name>
    <dbReference type="NCBI Taxonomy" id="34613"/>
    <lineage>
        <taxon>Eukaryota</taxon>
        <taxon>Metazoa</taxon>
        <taxon>Ecdysozoa</taxon>
        <taxon>Arthropoda</taxon>
        <taxon>Chelicerata</taxon>
        <taxon>Arachnida</taxon>
        <taxon>Acari</taxon>
        <taxon>Parasitiformes</taxon>
        <taxon>Ixodida</taxon>
        <taxon>Ixodoidea</taxon>
        <taxon>Ixodidae</taxon>
        <taxon>Ixodinae</taxon>
        <taxon>Ixodes</taxon>
    </lineage>
</organism>
<proteinExistence type="evidence at transcript level"/>
<feature type="domain" description="5'-Nucleotidase C-terminal" evidence="14">
    <location>
        <begin position="341"/>
        <end position="518"/>
    </location>
</feature>
<evidence type="ECO:0000256" key="5">
    <source>
        <dbReference type="ARBA" id="ARBA00022525"/>
    </source>
</evidence>
<protein>
    <recommendedName>
        <fullName evidence="16">Cd73 ecto-5'-nucleotidase</fullName>
    </recommendedName>
</protein>
<evidence type="ECO:0000256" key="4">
    <source>
        <dbReference type="ARBA" id="ARBA00022442"/>
    </source>
</evidence>
<dbReference type="GO" id="GO:0006196">
    <property type="term" value="P:AMP catabolic process"/>
    <property type="evidence" value="ECO:0007669"/>
    <property type="project" value="TreeGrafter"/>
</dbReference>
<evidence type="ECO:0000256" key="11">
    <source>
        <dbReference type="ARBA" id="ARBA00023240"/>
    </source>
</evidence>
<dbReference type="InterPro" id="IPR036907">
    <property type="entry name" value="5'-Nucleotdase_C_sf"/>
</dbReference>
<evidence type="ECO:0000256" key="2">
    <source>
        <dbReference type="ARBA" id="ARBA00004613"/>
    </source>
</evidence>
<comment type="similarity">
    <text evidence="3 12">Belongs to the 5'-nucleotidase family.</text>
</comment>
<dbReference type="Pfam" id="PF02872">
    <property type="entry name" value="5_nucleotid_C"/>
    <property type="match status" value="1"/>
</dbReference>
<dbReference type="PANTHER" id="PTHR11575:SF24">
    <property type="entry name" value="5'-NUCLEOTIDASE"/>
    <property type="match status" value="1"/>
</dbReference>
<evidence type="ECO:0008006" key="16">
    <source>
        <dbReference type="Google" id="ProtNLM"/>
    </source>
</evidence>
<keyword evidence="8 12" id="KW-0732">Signal</keyword>
<dbReference type="GO" id="GO:0008253">
    <property type="term" value="F:5'-nucleotidase activity"/>
    <property type="evidence" value="ECO:0007669"/>
    <property type="project" value="UniProtKB-EC"/>
</dbReference>
<accession>A0A131XZE6</accession>
<name>A0A131XZE6_IXORI</name>
<dbReference type="EMBL" id="GEFM01004690">
    <property type="protein sequence ID" value="JAP71106.1"/>
    <property type="molecule type" value="mRNA"/>
</dbReference>
<dbReference type="FunFam" id="3.60.21.10:FF:000020">
    <property type="entry name" value="NT5E isoform 4"/>
    <property type="match status" value="1"/>
</dbReference>
<keyword evidence="7" id="KW-0479">Metal-binding</keyword>
<dbReference type="GO" id="GO:0005886">
    <property type="term" value="C:plasma membrane"/>
    <property type="evidence" value="ECO:0007669"/>
    <property type="project" value="TreeGrafter"/>
</dbReference>
<evidence type="ECO:0000256" key="3">
    <source>
        <dbReference type="ARBA" id="ARBA00006654"/>
    </source>
</evidence>
<evidence type="ECO:0000256" key="7">
    <source>
        <dbReference type="ARBA" id="ARBA00022723"/>
    </source>
</evidence>
<evidence type="ECO:0000256" key="9">
    <source>
        <dbReference type="ARBA" id="ARBA00022741"/>
    </source>
</evidence>
<evidence type="ECO:0000256" key="10">
    <source>
        <dbReference type="ARBA" id="ARBA00022801"/>
    </source>
</evidence>
<dbReference type="InterPro" id="IPR008334">
    <property type="entry name" value="5'-Nucleotdase_C"/>
</dbReference>
<keyword evidence="10 12" id="KW-0378">Hydrolase</keyword>
<feature type="domain" description="Calcineurin-like phosphoesterase" evidence="13">
    <location>
        <begin position="26"/>
        <end position="244"/>
    </location>
</feature>
<evidence type="ECO:0000256" key="8">
    <source>
        <dbReference type="ARBA" id="ARBA00022729"/>
    </source>
</evidence>
<dbReference type="GO" id="GO:0005576">
    <property type="term" value="C:extracellular region"/>
    <property type="evidence" value="ECO:0007669"/>
    <property type="project" value="UniProtKB-SubCell"/>
</dbReference>
<dbReference type="Gene3D" id="3.90.780.10">
    <property type="entry name" value="5'-Nucleotidase, C-terminal domain"/>
    <property type="match status" value="1"/>
</dbReference>
<dbReference type="PRINTS" id="PR01607">
    <property type="entry name" value="APYRASEFAMLY"/>
</dbReference>
<evidence type="ECO:0000256" key="12">
    <source>
        <dbReference type="RuleBase" id="RU362119"/>
    </source>
</evidence>
<evidence type="ECO:0000259" key="14">
    <source>
        <dbReference type="Pfam" id="PF02872"/>
    </source>
</evidence>
<dbReference type="SUPFAM" id="SSF56300">
    <property type="entry name" value="Metallo-dependent phosphatases"/>
    <property type="match status" value="1"/>
</dbReference>
<comment type="catalytic activity">
    <reaction evidence="1">
        <text>a ribonucleoside 5'-phosphate + H2O = a ribonucleoside + phosphate</text>
        <dbReference type="Rhea" id="RHEA:12484"/>
        <dbReference type="ChEBI" id="CHEBI:15377"/>
        <dbReference type="ChEBI" id="CHEBI:18254"/>
        <dbReference type="ChEBI" id="CHEBI:43474"/>
        <dbReference type="ChEBI" id="CHEBI:58043"/>
        <dbReference type="EC" id="3.1.3.5"/>
    </reaction>
</comment>
<dbReference type="InterPro" id="IPR006179">
    <property type="entry name" value="5_nucleotidase/apyrase"/>
</dbReference>
<keyword evidence="11" id="KW-1199">Hemostasis impairing toxin</keyword>
<dbReference type="GO" id="GO:0090729">
    <property type="term" value="F:toxin activity"/>
    <property type="evidence" value="ECO:0007669"/>
    <property type="project" value="UniProtKB-KW"/>
</dbReference>
<evidence type="ECO:0000313" key="15">
    <source>
        <dbReference type="EMBL" id="JAP71106.1"/>
    </source>
</evidence>
<keyword evidence="6" id="KW-0800">Toxin</keyword>
<dbReference type="CDD" id="cd07409">
    <property type="entry name" value="MPP_CD73_N"/>
    <property type="match status" value="1"/>
</dbReference>
<dbReference type="SUPFAM" id="SSF55816">
    <property type="entry name" value="5'-nucleotidase (syn. UDP-sugar hydrolase), C-terminal domain"/>
    <property type="match status" value="1"/>
</dbReference>
<dbReference type="PROSITE" id="PS00786">
    <property type="entry name" value="5_NUCLEOTIDASE_2"/>
    <property type="match status" value="1"/>
</dbReference>
<dbReference type="GO" id="GO:0046872">
    <property type="term" value="F:metal ion binding"/>
    <property type="evidence" value="ECO:0007669"/>
    <property type="project" value="UniProtKB-KW"/>
</dbReference>
<feature type="signal peptide" evidence="12">
    <location>
        <begin position="1"/>
        <end position="19"/>
    </location>
</feature>
<dbReference type="Pfam" id="PF00149">
    <property type="entry name" value="Metallophos"/>
    <property type="match status" value="1"/>
</dbReference>
<evidence type="ECO:0000259" key="13">
    <source>
        <dbReference type="Pfam" id="PF00149"/>
    </source>
</evidence>
<dbReference type="InterPro" id="IPR006146">
    <property type="entry name" value="5'-Nucleotdase_CS"/>
</dbReference>
<dbReference type="InterPro" id="IPR004843">
    <property type="entry name" value="Calcineurin-like_PHP"/>
</dbReference>
<reference evidence="15" key="1">
    <citation type="submission" date="2016-02" db="EMBL/GenBank/DDBJ databases">
        <title>RNAseq analyses of the midgut from blood- or serum-fed Ixodes ricinus ticks.</title>
        <authorList>
            <person name="Perner J."/>
            <person name="Provaznik J."/>
            <person name="Schrenkova J."/>
            <person name="Urbanova V."/>
            <person name="Ribeiro J.M."/>
            <person name="Kopacek P."/>
        </authorList>
    </citation>
    <scope>NUCLEOTIDE SEQUENCE</scope>
    <source>
        <tissue evidence="15">Gut</tissue>
    </source>
</reference>
<keyword evidence="9 12" id="KW-0547">Nucleotide-binding</keyword>
<dbReference type="Gene3D" id="3.60.21.10">
    <property type="match status" value="1"/>
</dbReference>
<dbReference type="PANTHER" id="PTHR11575">
    <property type="entry name" value="5'-NUCLEOTIDASE-RELATED"/>
    <property type="match status" value="1"/>
</dbReference>
<dbReference type="AlphaFoldDB" id="A0A131XZE6"/>